<comment type="caution">
    <text evidence="1">The sequence shown here is derived from an EMBL/GenBank/DDBJ whole genome shotgun (WGS) entry which is preliminary data.</text>
</comment>
<gene>
    <name evidence="1" type="ORF">CPUR_06841</name>
</gene>
<dbReference type="EMBL" id="CAGA01000191">
    <property type="protein sequence ID" value="CCE35411.1"/>
    <property type="molecule type" value="Genomic_DNA"/>
</dbReference>
<keyword evidence="2" id="KW-1185">Reference proteome</keyword>
<dbReference type="OrthoDB" id="4961408at2759"/>
<dbReference type="VEuPathDB" id="FungiDB:CPUR_06841"/>
<reference evidence="1 2" key="1">
    <citation type="journal article" date="2013" name="PLoS Genet.">
        <title>Plant-symbiotic fungi as chemical engineers: Multi-genome analysis of the Clavicipitaceae reveals dynamics of alkaloid loci.</title>
        <authorList>
            <person name="Schardl C.L."/>
            <person name="Young C.A."/>
            <person name="Hesse U."/>
            <person name="Amyotte S.G."/>
            <person name="Andreeva K."/>
            <person name="Calie P.J."/>
            <person name="Fleetwood D.J."/>
            <person name="Haws D.C."/>
            <person name="Moore N."/>
            <person name="Oeser B."/>
            <person name="Panaccione D.G."/>
            <person name="Schweri K.K."/>
            <person name="Voisey C.R."/>
            <person name="Farman M.L."/>
            <person name="Jaromczyk J.W."/>
            <person name="Roe B.A."/>
            <person name="O'Sullivan D.M."/>
            <person name="Scott B."/>
            <person name="Tudzynski P."/>
            <person name="An Z."/>
            <person name="Arnaoudova E.G."/>
            <person name="Bullock C.T."/>
            <person name="Charlton N.D."/>
            <person name="Chen L."/>
            <person name="Cox M."/>
            <person name="Dinkins R.D."/>
            <person name="Florea S."/>
            <person name="Glenn A.E."/>
            <person name="Gordon A."/>
            <person name="Gueldener U."/>
            <person name="Harris D.R."/>
            <person name="Hollin W."/>
            <person name="Jaromczyk J."/>
            <person name="Johnson R.D."/>
            <person name="Khan A.K."/>
            <person name="Leistner E."/>
            <person name="Leuchtmann A."/>
            <person name="Li C."/>
            <person name="Liu J."/>
            <person name="Liu J."/>
            <person name="Liu M."/>
            <person name="Mace W."/>
            <person name="Machado C."/>
            <person name="Nagabhyru P."/>
            <person name="Pan J."/>
            <person name="Schmid J."/>
            <person name="Sugawara K."/>
            <person name="Steiner U."/>
            <person name="Takach J.E."/>
            <person name="Tanaka E."/>
            <person name="Webb J.S."/>
            <person name="Wilson E.V."/>
            <person name="Wiseman J.L."/>
            <person name="Yoshida R."/>
            <person name="Zeng Z."/>
        </authorList>
    </citation>
    <scope>NUCLEOTIDE SEQUENCE [LARGE SCALE GENOMIC DNA]</scope>
    <source>
        <strain evidence="1 2">20.1</strain>
    </source>
</reference>
<name>M1WEE4_CLAP2</name>
<evidence type="ECO:0000313" key="2">
    <source>
        <dbReference type="Proteomes" id="UP000016801"/>
    </source>
</evidence>
<dbReference type="Proteomes" id="UP000016801">
    <property type="component" value="Unassembled WGS sequence"/>
</dbReference>
<proteinExistence type="predicted"/>
<evidence type="ECO:0000313" key="1">
    <source>
        <dbReference type="EMBL" id="CCE35411.1"/>
    </source>
</evidence>
<organism evidence="1 2">
    <name type="scientific">Claviceps purpurea (strain 20.1)</name>
    <name type="common">Ergot fungus</name>
    <name type="synonym">Sphacelia segetum</name>
    <dbReference type="NCBI Taxonomy" id="1111077"/>
    <lineage>
        <taxon>Eukaryota</taxon>
        <taxon>Fungi</taxon>
        <taxon>Dikarya</taxon>
        <taxon>Ascomycota</taxon>
        <taxon>Pezizomycotina</taxon>
        <taxon>Sordariomycetes</taxon>
        <taxon>Hypocreomycetidae</taxon>
        <taxon>Hypocreales</taxon>
        <taxon>Clavicipitaceae</taxon>
        <taxon>Claviceps</taxon>
    </lineage>
</organism>
<sequence>MSDDCERLFSSAKMLLSDRRSRSTMDIIEACECLRQWLGVFGKEEKELRALEKKAFDGAQADDFSENDEFYDELINDDESEMECDEFRREIVGEFGREVVDDDESEME</sequence>
<protein>
    <recommendedName>
        <fullName evidence="3">HAT C-terminal dimerisation domain-containing protein</fullName>
    </recommendedName>
</protein>
<evidence type="ECO:0008006" key="3">
    <source>
        <dbReference type="Google" id="ProtNLM"/>
    </source>
</evidence>
<dbReference type="HOGENOM" id="CLU_2196683_0_0_1"/>
<dbReference type="AlphaFoldDB" id="M1WEE4"/>
<accession>M1WEE4</accession>